<name>A0ABS3HPA6_9ENTE</name>
<keyword evidence="4" id="KW-1185">Reference proteome</keyword>
<dbReference type="PANTHER" id="PTHR46558:SF11">
    <property type="entry name" value="HTH-TYPE TRANSCRIPTIONAL REGULATOR XRE"/>
    <property type="match status" value="1"/>
</dbReference>
<gene>
    <name evidence="3" type="ORF">DOK76_00710</name>
</gene>
<dbReference type="InterPro" id="IPR001387">
    <property type="entry name" value="Cro/C1-type_HTH"/>
</dbReference>
<dbReference type="PROSITE" id="PS50943">
    <property type="entry name" value="HTH_CROC1"/>
    <property type="match status" value="1"/>
</dbReference>
<reference evidence="3 4" key="1">
    <citation type="submission" date="2021-03" db="EMBL/GenBank/DDBJ databases">
        <title>Enterococcal diversity collection.</title>
        <authorList>
            <person name="Gilmore M.S."/>
            <person name="Schwartzman J."/>
            <person name="Van Tyne D."/>
            <person name="Martin M."/>
            <person name="Earl A.M."/>
            <person name="Manson A.L."/>
            <person name="Straub T."/>
            <person name="Salamzade R."/>
            <person name="Saavedra J."/>
            <person name="Lebreton F."/>
            <person name="Prichula J."/>
            <person name="Schaufler K."/>
            <person name="Gaca A."/>
            <person name="Sgardioli B."/>
            <person name="Wagenaar J."/>
            <person name="Strong T."/>
        </authorList>
    </citation>
    <scope>NUCLEOTIDE SEQUENCE [LARGE SCALE GENOMIC DNA]</scope>
    <source>
        <strain evidence="3 4">DIV0080</strain>
    </source>
</reference>
<dbReference type="PANTHER" id="PTHR46558">
    <property type="entry name" value="TRACRIPTIONAL REGULATORY PROTEIN-RELATED-RELATED"/>
    <property type="match status" value="1"/>
</dbReference>
<accession>A0ABS3HPA6</accession>
<dbReference type="Proteomes" id="UP000664857">
    <property type="component" value="Unassembled WGS sequence"/>
</dbReference>
<keyword evidence="1" id="KW-0238">DNA-binding</keyword>
<evidence type="ECO:0000256" key="1">
    <source>
        <dbReference type="ARBA" id="ARBA00023125"/>
    </source>
</evidence>
<dbReference type="Gene3D" id="1.10.260.40">
    <property type="entry name" value="lambda repressor-like DNA-binding domains"/>
    <property type="match status" value="1"/>
</dbReference>
<dbReference type="InterPro" id="IPR010982">
    <property type="entry name" value="Lambda_DNA-bd_dom_sf"/>
</dbReference>
<protein>
    <submittedName>
        <fullName evidence="3">Helix-turn-helix transcriptional regulator</fullName>
    </submittedName>
</protein>
<evidence type="ECO:0000259" key="2">
    <source>
        <dbReference type="PROSITE" id="PS50943"/>
    </source>
</evidence>
<dbReference type="SUPFAM" id="SSF47413">
    <property type="entry name" value="lambda repressor-like DNA-binding domains"/>
    <property type="match status" value="1"/>
</dbReference>
<dbReference type="SMART" id="SM00530">
    <property type="entry name" value="HTH_XRE"/>
    <property type="match status" value="1"/>
</dbReference>
<sequence length="167" mass="19163">MNENDGKQIGTRIKSVRVSKGMTMEEFGGQLSPKASKGTISKWENGRYLPNNDRLKQIAEIGNVSINYLLEGKYTLKDIHIMPEEEKIKLFQQGSAFFDTSSDDYLLMMVERFSNEIKDDQIKKNLAISLDSLVEIKNGNIPKEHLDSELKDISEWFKELPYKVSKL</sequence>
<feature type="domain" description="HTH cro/C1-type" evidence="2">
    <location>
        <begin position="13"/>
        <end position="69"/>
    </location>
</feature>
<dbReference type="CDD" id="cd00093">
    <property type="entry name" value="HTH_XRE"/>
    <property type="match status" value="1"/>
</dbReference>
<evidence type="ECO:0000313" key="4">
    <source>
        <dbReference type="Proteomes" id="UP000664857"/>
    </source>
</evidence>
<comment type="caution">
    <text evidence="3">The sequence shown here is derived from an EMBL/GenBank/DDBJ whole genome shotgun (WGS) entry which is preliminary data.</text>
</comment>
<dbReference type="EMBL" id="JAFLVX010000003">
    <property type="protein sequence ID" value="MBO0475567.1"/>
    <property type="molecule type" value="Genomic_DNA"/>
</dbReference>
<dbReference type="Pfam" id="PF12844">
    <property type="entry name" value="HTH_19"/>
    <property type="match status" value="1"/>
</dbReference>
<dbReference type="RefSeq" id="WP_206964207.1">
    <property type="nucleotide sequence ID" value="NZ_JAFLVX010000003.1"/>
</dbReference>
<proteinExistence type="predicted"/>
<organism evidence="3 4">
    <name type="scientific">Candidatus Vagococcus giribetii</name>
    <dbReference type="NCBI Taxonomy" id="2230876"/>
    <lineage>
        <taxon>Bacteria</taxon>
        <taxon>Bacillati</taxon>
        <taxon>Bacillota</taxon>
        <taxon>Bacilli</taxon>
        <taxon>Lactobacillales</taxon>
        <taxon>Enterococcaceae</taxon>
        <taxon>Vagococcus</taxon>
    </lineage>
</organism>
<evidence type="ECO:0000313" key="3">
    <source>
        <dbReference type="EMBL" id="MBO0475567.1"/>
    </source>
</evidence>